<evidence type="ECO:0000313" key="1">
    <source>
        <dbReference type="EMBL" id="GAA0158735.1"/>
    </source>
</evidence>
<protein>
    <submittedName>
        <fullName evidence="1">Uncharacterized protein</fullName>
    </submittedName>
</protein>
<organism evidence="1 2">
    <name type="scientific">Lithospermum erythrorhizon</name>
    <name type="common">Purple gromwell</name>
    <name type="synonym">Lithospermum officinale var. erythrorhizon</name>
    <dbReference type="NCBI Taxonomy" id="34254"/>
    <lineage>
        <taxon>Eukaryota</taxon>
        <taxon>Viridiplantae</taxon>
        <taxon>Streptophyta</taxon>
        <taxon>Embryophyta</taxon>
        <taxon>Tracheophyta</taxon>
        <taxon>Spermatophyta</taxon>
        <taxon>Magnoliopsida</taxon>
        <taxon>eudicotyledons</taxon>
        <taxon>Gunneridae</taxon>
        <taxon>Pentapetalae</taxon>
        <taxon>asterids</taxon>
        <taxon>lamiids</taxon>
        <taxon>Boraginales</taxon>
        <taxon>Boraginaceae</taxon>
        <taxon>Boraginoideae</taxon>
        <taxon>Lithospermeae</taxon>
        <taxon>Lithospermum</taxon>
    </lineage>
</organism>
<sequence length="110" mass="12336">MLRFKSIMLNLVANLGPKFCQPLMTTFSVVRTSIDSLEPRALSQKDFEKVLATSTKTMVAAIEYSRLRSESSSWSLPNDGCQVEATINELSKLVVSQIMNCQSDDRDRDT</sequence>
<keyword evidence="2" id="KW-1185">Reference proteome</keyword>
<evidence type="ECO:0000313" key="2">
    <source>
        <dbReference type="Proteomes" id="UP001454036"/>
    </source>
</evidence>
<dbReference type="AlphaFoldDB" id="A0AAV3Q7W5"/>
<dbReference type="EMBL" id="BAABME010035358">
    <property type="protein sequence ID" value="GAA0158735.1"/>
    <property type="molecule type" value="Genomic_DNA"/>
</dbReference>
<dbReference type="Proteomes" id="UP001454036">
    <property type="component" value="Unassembled WGS sequence"/>
</dbReference>
<gene>
    <name evidence="1" type="ORF">LIER_43459</name>
</gene>
<proteinExistence type="predicted"/>
<comment type="caution">
    <text evidence="1">The sequence shown here is derived from an EMBL/GenBank/DDBJ whole genome shotgun (WGS) entry which is preliminary data.</text>
</comment>
<accession>A0AAV3Q7W5</accession>
<reference evidence="1 2" key="1">
    <citation type="submission" date="2024-01" db="EMBL/GenBank/DDBJ databases">
        <title>The complete chloroplast genome sequence of Lithospermum erythrorhizon: insights into the phylogenetic relationship among Boraginaceae species and the maternal lineages of purple gromwells.</title>
        <authorList>
            <person name="Okada T."/>
            <person name="Watanabe K."/>
        </authorList>
    </citation>
    <scope>NUCLEOTIDE SEQUENCE [LARGE SCALE GENOMIC DNA]</scope>
</reference>
<name>A0AAV3Q7W5_LITER</name>